<dbReference type="EMBL" id="ACEO02000001">
    <property type="protein sequence ID" value="EFC53315.1"/>
    <property type="molecule type" value="Genomic_DNA"/>
</dbReference>
<evidence type="ECO:0000313" key="3">
    <source>
        <dbReference type="EMBL" id="EFC53315.1"/>
    </source>
</evidence>
<keyword evidence="3" id="KW-0378">Hydrolase</keyword>
<dbReference type="GO" id="GO:0004519">
    <property type="term" value="F:endonuclease activity"/>
    <property type="evidence" value="ECO:0007669"/>
    <property type="project" value="UniProtKB-KW"/>
</dbReference>
<gene>
    <name evidence="3" type="ORF">NEISUBOT_03317</name>
</gene>
<dbReference type="InterPro" id="IPR002711">
    <property type="entry name" value="HNH"/>
</dbReference>
<dbReference type="Gene3D" id="1.10.30.50">
    <property type="match status" value="1"/>
</dbReference>
<dbReference type="InterPro" id="IPR003615">
    <property type="entry name" value="HNH_nuc"/>
</dbReference>
<dbReference type="GO" id="GO:0008270">
    <property type="term" value="F:zinc ion binding"/>
    <property type="evidence" value="ECO:0007669"/>
    <property type="project" value="InterPro"/>
</dbReference>
<accession>A0A9W5N0H9</accession>
<dbReference type="AlphaFoldDB" id="A0A9W5N0H9"/>
<keyword evidence="3" id="KW-0255">Endonuclease</keyword>
<evidence type="ECO:0000256" key="1">
    <source>
        <dbReference type="SAM" id="MobiDB-lite"/>
    </source>
</evidence>
<dbReference type="CDD" id="cd00085">
    <property type="entry name" value="HNHc"/>
    <property type="match status" value="1"/>
</dbReference>
<dbReference type="GO" id="GO:0003676">
    <property type="term" value="F:nucleic acid binding"/>
    <property type="evidence" value="ECO:0007669"/>
    <property type="project" value="InterPro"/>
</dbReference>
<reference evidence="3 4" key="1">
    <citation type="submission" date="2010-01" db="EMBL/GenBank/DDBJ databases">
        <authorList>
            <person name="Weinstock G."/>
            <person name="Sodergren E."/>
            <person name="Clifton S."/>
            <person name="Fulton L."/>
            <person name="Fulton B."/>
            <person name="Courtney L."/>
            <person name="Fronick C."/>
            <person name="Harrison M."/>
            <person name="Strong C."/>
            <person name="Farmer C."/>
            <person name="Delahaunty K."/>
            <person name="Markovic C."/>
            <person name="Hall O."/>
            <person name="Minx P."/>
            <person name="Tomlinson C."/>
            <person name="Mitreva M."/>
            <person name="Nelson J."/>
            <person name="Hou S."/>
            <person name="Wollam A."/>
            <person name="Pepin K.H."/>
            <person name="Johnson M."/>
            <person name="Bhonagiri V."/>
            <person name="Nash W.E."/>
            <person name="Warren W."/>
            <person name="Chinwalla A."/>
            <person name="Mardis E.R."/>
            <person name="Wilson R.K."/>
        </authorList>
    </citation>
    <scope>NUCLEOTIDE SEQUENCE [LARGE SCALE GENOMIC DNA]</scope>
    <source>
        <strain evidence="3 4">NJ9703</strain>
    </source>
</reference>
<dbReference type="Proteomes" id="UP000004621">
    <property type="component" value="Unassembled WGS sequence"/>
</dbReference>
<evidence type="ECO:0000313" key="4">
    <source>
        <dbReference type="Proteomes" id="UP000004621"/>
    </source>
</evidence>
<feature type="compositionally biased region" description="Polar residues" evidence="1">
    <location>
        <begin position="75"/>
        <end position="86"/>
    </location>
</feature>
<comment type="caution">
    <text evidence="3">The sequence shown here is derived from an EMBL/GenBank/DDBJ whole genome shotgun (WGS) entry which is preliminary data.</text>
</comment>
<keyword evidence="3" id="KW-0540">Nuclease</keyword>
<proteinExistence type="predicted"/>
<sequence length="255" mass="30006">MELELVSSKEEILANLIRFSNYQFSKNNSHRNYYKDTLKRGKIFVFADYGGRYIFCPSRFVGYKNCTIQKHQKATNKNGSKTTPKINSLLKKQHDKNENAENEYQKLCRELNIAPNDKKRTFWEIDLLENINSSYTGFPDEVNHQSEYQEGSVQQVMVNRYERDPKAREACLKKYGYNCSVCNFNFEDFYGEIGKNFIHVHHLTPVSNNGERYTNPEKDLRPVCPNCHAMLHKTNRPQRIEDLKLLIKMQKIIDS</sequence>
<protein>
    <submittedName>
        <fullName evidence="3">HNH endonuclease domain protein</fullName>
    </submittedName>
</protein>
<feature type="region of interest" description="Disordered" evidence="1">
    <location>
        <begin position="72"/>
        <end position="97"/>
    </location>
</feature>
<organism evidence="3 4">
    <name type="scientific">Neisseria subflava NJ9703</name>
    <dbReference type="NCBI Taxonomy" id="546268"/>
    <lineage>
        <taxon>Bacteria</taxon>
        <taxon>Pseudomonadati</taxon>
        <taxon>Pseudomonadota</taxon>
        <taxon>Betaproteobacteria</taxon>
        <taxon>Neisseriales</taxon>
        <taxon>Neisseriaceae</taxon>
        <taxon>Neisseria</taxon>
    </lineage>
</organism>
<dbReference type="Pfam" id="PF01844">
    <property type="entry name" value="HNH"/>
    <property type="match status" value="1"/>
</dbReference>
<evidence type="ECO:0000259" key="2">
    <source>
        <dbReference type="Pfam" id="PF01844"/>
    </source>
</evidence>
<feature type="domain" description="HNH" evidence="2">
    <location>
        <begin position="179"/>
        <end position="233"/>
    </location>
</feature>
<dbReference type="RefSeq" id="WP_004519062.1">
    <property type="nucleotide sequence ID" value="NZ_ACEO02000001.1"/>
</dbReference>
<name>A0A9W5N0H9_NEISU</name>